<sequence>MTVYVRRIKTETLADLPDALDNFKLITSTSADDDTPIIGTAIEPETDVPIVFIHSTTPVLVLIGGPASADMDYCGGAFPNPYQPARVRTDRERLPS</sequence>
<gene>
    <name evidence="1" type="ORF">HKD31_02185</name>
</gene>
<evidence type="ECO:0000313" key="2">
    <source>
        <dbReference type="Proteomes" id="UP000644588"/>
    </source>
</evidence>
<proteinExistence type="predicted"/>
<reference evidence="1" key="2">
    <citation type="submission" date="2020-11" db="EMBL/GenBank/DDBJ databases">
        <title>Description of novel Gluconobacter species.</title>
        <authorList>
            <person name="Cleenwerck I."/>
            <person name="Cnockaert M."/>
            <person name="Borremans W."/>
            <person name="Wieme A.D."/>
            <person name="De Vuyst L."/>
            <person name="Vandamme P."/>
        </authorList>
    </citation>
    <scope>NUCLEOTIDE SEQUENCE</scope>
    <source>
        <strain evidence="1">R-71646</strain>
    </source>
</reference>
<name>A0ABR9YIF0_9PROT</name>
<dbReference type="RefSeq" id="WP_194263778.1">
    <property type="nucleotide sequence ID" value="NZ_JABCQF010000001.1"/>
</dbReference>
<organism evidence="1 2">
    <name type="scientific">Gluconobacter potus</name>
    <dbReference type="NCBI Taxonomy" id="2724927"/>
    <lineage>
        <taxon>Bacteria</taxon>
        <taxon>Pseudomonadati</taxon>
        <taxon>Pseudomonadota</taxon>
        <taxon>Alphaproteobacteria</taxon>
        <taxon>Acetobacterales</taxon>
        <taxon>Acetobacteraceae</taxon>
        <taxon>Gluconobacter</taxon>
    </lineage>
</organism>
<accession>A0ABR9YIF0</accession>
<dbReference type="Proteomes" id="UP000644588">
    <property type="component" value="Unassembled WGS sequence"/>
</dbReference>
<reference evidence="1" key="1">
    <citation type="submission" date="2020-04" db="EMBL/GenBank/DDBJ databases">
        <authorList>
            <person name="Sombolestani A."/>
        </authorList>
    </citation>
    <scope>NUCLEOTIDE SEQUENCE</scope>
    <source>
        <strain evidence="1">R-71646</strain>
    </source>
</reference>
<evidence type="ECO:0000313" key="1">
    <source>
        <dbReference type="EMBL" id="MBF0881556.1"/>
    </source>
</evidence>
<keyword evidence="2" id="KW-1185">Reference proteome</keyword>
<protein>
    <submittedName>
        <fullName evidence="1">Uncharacterized protein</fullName>
    </submittedName>
</protein>
<dbReference type="EMBL" id="JABCQF010000001">
    <property type="protein sequence ID" value="MBF0881556.1"/>
    <property type="molecule type" value="Genomic_DNA"/>
</dbReference>
<comment type="caution">
    <text evidence="1">The sequence shown here is derived from an EMBL/GenBank/DDBJ whole genome shotgun (WGS) entry which is preliminary data.</text>
</comment>